<protein>
    <submittedName>
        <fullName evidence="2">Uncharacterized protein</fullName>
    </submittedName>
</protein>
<dbReference type="Proteomes" id="UP001321749">
    <property type="component" value="Unassembled WGS sequence"/>
</dbReference>
<evidence type="ECO:0000313" key="2">
    <source>
        <dbReference type="EMBL" id="KAK4466924.1"/>
    </source>
</evidence>
<evidence type="ECO:0000313" key="3">
    <source>
        <dbReference type="Proteomes" id="UP001321749"/>
    </source>
</evidence>
<reference evidence="2" key="1">
    <citation type="journal article" date="2023" name="Mol. Phylogenet. Evol.">
        <title>Genome-scale phylogeny and comparative genomics of the fungal order Sordariales.</title>
        <authorList>
            <person name="Hensen N."/>
            <person name="Bonometti L."/>
            <person name="Westerberg I."/>
            <person name="Brannstrom I.O."/>
            <person name="Guillou S."/>
            <person name="Cros-Aarteil S."/>
            <person name="Calhoun S."/>
            <person name="Haridas S."/>
            <person name="Kuo A."/>
            <person name="Mondo S."/>
            <person name="Pangilinan J."/>
            <person name="Riley R."/>
            <person name="LaButti K."/>
            <person name="Andreopoulos B."/>
            <person name="Lipzen A."/>
            <person name="Chen C."/>
            <person name="Yan M."/>
            <person name="Daum C."/>
            <person name="Ng V."/>
            <person name="Clum A."/>
            <person name="Steindorff A."/>
            <person name="Ohm R.A."/>
            <person name="Martin F."/>
            <person name="Silar P."/>
            <person name="Natvig D.O."/>
            <person name="Lalanne C."/>
            <person name="Gautier V."/>
            <person name="Ament-Velasquez S.L."/>
            <person name="Kruys A."/>
            <person name="Hutchinson M.I."/>
            <person name="Powell A.J."/>
            <person name="Barry K."/>
            <person name="Miller A.N."/>
            <person name="Grigoriev I.V."/>
            <person name="Debuchy R."/>
            <person name="Gladieux P."/>
            <person name="Hiltunen Thoren M."/>
            <person name="Johannesson H."/>
        </authorList>
    </citation>
    <scope>NUCLEOTIDE SEQUENCE</scope>
    <source>
        <strain evidence="2">PSN324</strain>
    </source>
</reference>
<organism evidence="2 3">
    <name type="scientific">Cladorrhinum samala</name>
    <dbReference type="NCBI Taxonomy" id="585594"/>
    <lineage>
        <taxon>Eukaryota</taxon>
        <taxon>Fungi</taxon>
        <taxon>Dikarya</taxon>
        <taxon>Ascomycota</taxon>
        <taxon>Pezizomycotina</taxon>
        <taxon>Sordariomycetes</taxon>
        <taxon>Sordariomycetidae</taxon>
        <taxon>Sordariales</taxon>
        <taxon>Podosporaceae</taxon>
        <taxon>Cladorrhinum</taxon>
    </lineage>
</organism>
<proteinExistence type="predicted"/>
<comment type="caution">
    <text evidence="2">The sequence shown here is derived from an EMBL/GenBank/DDBJ whole genome shotgun (WGS) entry which is preliminary data.</text>
</comment>
<evidence type="ECO:0000256" key="1">
    <source>
        <dbReference type="SAM" id="MobiDB-lite"/>
    </source>
</evidence>
<reference evidence="2" key="2">
    <citation type="submission" date="2023-06" db="EMBL/GenBank/DDBJ databases">
        <authorList>
            <consortium name="Lawrence Berkeley National Laboratory"/>
            <person name="Mondo S.J."/>
            <person name="Hensen N."/>
            <person name="Bonometti L."/>
            <person name="Westerberg I."/>
            <person name="Brannstrom I.O."/>
            <person name="Guillou S."/>
            <person name="Cros-Aarteil S."/>
            <person name="Calhoun S."/>
            <person name="Haridas S."/>
            <person name="Kuo A."/>
            <person name="Pangilinan J."/>
            <person name="Riley R."/>
            <person name="Labutti K."/>
            <person name="Andreopoulos B."/>
            <person name="Lipzen A."/>
            <person name="Chen C."/>
            <person name="Yanf M."/>
            <person name="Daum C."/>
            <person name="Ng V."/>
            <person name="Clum A."/>
            <person name="Steindorff A."/>
            <person name="Ohm R."/>
            <person name="Martin F."/>
            <person name="Silar P."/>
            <person name="Natvig D."/>
            <person name="Lalanne C."/>
            <person name="Gautier V."/>
            <person name="Ament-Velasquez S.L."/>
            <person name="Kruys A."/>
            <person name="Hutchinson M.I."/>
            <person name="Powell A.J."/>
            <person name="Barry K."/>
            <person name="Miller A.N."/>
            <person name="Grigoriev I.V."/>
            <person name="Debuchy R."/>
            <person name="Gladieux P."/>
            <person name="Thoren M.H."/>
            <person name="Johannesson H."/>
        </authorList>
    </citation>
    <scope>NUCLEOTIDE SEQUENCE</scope>
    <source>
        <strain evidence="2">PSN324</strain>
    </source>
</reference>
<accession>A0AAV9I197</accession>
<name>A0AAV9I197_9PEZI</name>
<gene>
    <name evidence="2" type="ORF">QBC42DRAFT_335369</name>
</gene>
<sequence>MSNNNPFAQNPLTYTTVGSIYNPHATTIQPPTRRPRTRRYPNALESPGFALGDELLSSLPLKQRVPITPPTTAGTLLQYTPLQQNYDRAVNPTELRTTEYQAAELPMTDLECSVLSNLGMSVPTIRSGNLPPPSGLDDDDSVASEDTLASSRITVKGLTNLASYPNPMQKAAQKALARARPANLSISRPGTPPSLMQTASGRDDLAMAVATYGIAPSAANGPPQPLTAGPPGHRQYNALGVQIAMRQTAAPPSRLFYGGDGSIYDMTSGSLALSQRPQDSVRDGASGWHIVPRSTASKKPDSRPTTPIAQLARSDNNHRKAHDAALPEQLAKYYSKPQDEDWYNERVAAVEQQDDPFLRLNNTVEHRRKQNRAFYAGTEGLVKDMDQVEREFHYRRLENKVGVIGGERRRTRDNHLGRSGQDGKVQPKPLSIWEAIEKPESEHAQPLINMAYSAMLNYKEDRTSAGSVQQGWCPKFVEVDEEWVDCSVEGNKSLFDKPKEPLKKKKLVVKKTRLGY</sequence>
<keyword evidence="3" id="KW-1185">Reference proteome</keyword>
<dbReference type="EMBL" id="MU864929">
    <property type="protein sequence ID" value="KAK4466924.1"/>
    <property type="molecule type" value="Genomic_DNA"/>
</dbReference>
<feature type="region of interest" description="Disordered" evidence="1">
    <location>
        <begin position="274"/>
        <end position="322"/>
    </location>
</feature>
<dbReference type="AlphaFoldDB" id="A0AAV9I197"/>